<dbReference type="CDD" id="cd23509">
    <property type="entry name" value="Gnk2-like"/>
    <property type="match status" value="1"/>
</dbReference>
<reference evidence="6" key="1">
    <citation type="submission" date="2020-10" db="EMBL/GenBank/DDBJ databases">
        <authorList>
            <person name="Han B."/>
            <person name="Lu T."/>
            <person name="Zhao Q."/>
            <person name="Huang X."/>
            <person name="Zhao Y."/>
        </authorList>
    </citation>
    <scope>NUCLEOTIDE SEQUENCE</scope>
</reference>
<dbReference type="PANTHER" id="PTHR32099">
    <property type="entry name" value="CYSTEINE-RICH REPEAT SECRETORY PROTEIN"/>
    <property type="match status" value="1"/>
</dbReference>
<dbReference type="Proteomes" id="UP000604825">
    <property type="component" value="Unassembled WGS sequence"/>
</dbReference>
<organism evidence="6 7">
    <name type="scientific">Miscanthus lutarioriparius</name>
    <dbReference type="NCBI Taxonomy" id="422564"/>
    <lineage>
        <taxon>Eukaryota</taxon>
        <taxon>Viridiplantae</taxon>
        <taxon>Streptophyta</taxon>
        <taxon>Embryophyta</taxon>
        <taxon>Tracheophyta</taxon>
        <taxon>Spermatophyta</taxon>
        <taxon>Magnoliopsida</taxon>
        <taxon>Liliopsida</taxon>
        <taxon>Poales</taxon>
        <taxon>Poaceae</taxon>
        <taxon>PACMAD clade</taxon>
        <taxon>Panicoideae</taxon>
        <taxon>Andropogonodae</taxon>
        <taxon>Andropogoneae</taxon>
        <taxon>Saccharinae</taxon>
        <taxon>Miscanthus</taxon>
    </lineage>
</organism>
<protein>
    <recommendedName>
        <fullName evidence="5">Gnk2-homologous domain-containing protein</fullName>
    </recommendedName>
</protein>
<comment type="caution">
    <text evidence="6">The sequence shown here is derived from an EMBL/GenBank/DDBJ whole genome shotgun (WGS) entry which is preliminary data.</text>
</comment>
<dbReference type="InterPro" id="IPR038408">
    <property type="entry name" value="GNK2_sf"/>
</dbReference>
<dbReference type="Gene3D" id="3.30.430.20">
    <property type="entry name" value="Gnk2 domain, C-X8-C-X2-C motif"/>
    <property type="match status" value="1"/>
</dbReference>
<keyword evidence="1 4" id="KW-0732">Signal</keyword>
<feature type="signal peptide" evidence="4">
    <location>
        <begin position="1"/>
        <end position="27"/>
    </location>
</feature>
<dbReference type="OrthoDB" id="686654at2759"/>
<keyword evidence="3" id="KW-0472">Membrane</keyword>
<evidence type="ECO:0000256" key="1">
    <source>
        <dbReference type="ARBA" id="ARBA00022729"/>
    </source>
</evidence>
<gene>
    <name evidence="6" type="ORF">NCGR_LOCUS11763</name>
</gene>
<proteinExistence type="predicted"/>
<name>A0A811N4J4_9POAL</name>
<evidence type="ECO:0000259" key="5">
    <source>
        <dbReference type="PROSITE" id="PS51473"/>
    </source>
</evidence>
<dbReference type="AlphaFoldDB" id="A0A811N4J4"/>
<evidence type="ECO:0000256" key="4">
    <source>
        <dbReference type="SAM" id="SignalP"/>
    </source>
</evidence>
<evidence type="ECO:0000256" key="2">
    <source>
        <dbReference type="ARBA" id="ARBA00022737"/>
    </source>
</evidence>
<keyword evidence="7" id="KW-1185">Reference proteome</keyword>
<feature type="domain" description="Gnk2-homologous" evidence="5">
    <location>
        <begin position="48"/>
        <end position="151"/>
    </location>
</feature>
<keyword evidence="3" id="KW-1133">Transmembrane helix</keyword>
<dbReference type="InterPro" id="IPR002902">
    <property type="entry name" value="GNK2"/>
</dbReference>
<accession>A0A811N4J4</accession>
<keyword evidence="3" id="KW-0812">Transmembrane</keyword>
<dbReference type="PANTHER" id="PTHR32099:SF9">
    <property type="entry name" value="OS07G0538300 PROTEIN"/>
    <property type="match status" value="1"/>
</dbReference>
<evidence type="ECO:0000313" key="6">
    <source>
        <dbReference type="EMBL" id="CAD6217806.1"/>
    </source>
</evidence>
<dbReference type="EMBL" id="CAJGYO010000003">
    <property type="protein sequence ID" value="CAD6217806.1"/>
    <property type="molecule type" value="Genomic_DNA"/>
</dbReference>
<sequence>MTPSPPLPLTTTMKNPWLLCLVPLLLAVSSSLPLTAAMWRPLRFPAAGQSPVECVGDGVYAANSTYQANLRRVAALLLAEVSATPGQSYATRAVGYWPNRLMASSLCWRGGYRCADCIAGAFLEVERACPYRREALFSDRNCTLELAEIRIFGTGGIFREFFFWPSAMLHEGNILKQVMASGLVFQAIGFGCLFFLLFQEWRSHKRGTLT</sequence>
<dbReference type="PROSITE" id="PS51473">
    <property type="entry name" value="GNK2"/>
    <property type="match status" value="1"/>
</dbReference>
<keyword evidence="2" id="KW-0677">Repeat</keyword>
<evidence type="ECO:0000256" key="3">
    <source>
        <dbReference type="SAM" id="Phobius"/>
    </source>
</evidence>
<evidence type="ECO:0000313" key="7">
    <source>
        <dbReference type="Proteomes" id="UP000604825"/>
    </source>
</evidence>
<feature type="transmembrane region" description="Helical" evidence="3">
    <location>
        <begin position="178"/>
        <end position="198"/>
    </location>
</feature>
<feature type="chain" id="PRO_5032940446" description="Gnk2-homologous domain-containing protein" evidence="4">
    <location>
        <begin position="28"/>
        <end position="210"/>
    </location>
</feature>
<dbReference type="Pfam" id="PF01657">
    <property type="entry name" value="Stress-antifung"/>
    <property type="match status" value="1"/>
</dbReference>